<feature type="binding site" evidence="1">
    <location>
        <position position="146"/>
    </location>
    <ligand>
        <name>Ca(2+)</name>
        <dbReference type="ChEBI" id="CHEBI:29108"/>
    </ligand>
</feature>
<organism evidence="3 4">
    <name type="scientific">Dentipellis fragilis</name>
    <dbReference type="NCBI Taxonomy" id="205917"/>
    <lineage>
        <taxon>Eukaryota</taxon>
        <taxon>Fungi</taxon>
        <taxon>Dikarya</taxon>
        <taxon>Basidiomycota</taxon>
        <taxon>Agaricomycotina</taxon>
        <taxon>Agaricomycetes</taxon>
        <taxon>Russulales</taxon>
        <taxon>Hericiaceae</taxon>
        <taxon>Dentipellis</taxon>
    </lineage>
</organism>
<keyword evidence="1" id="KW-0106">Calcium</keyword>
<dbReference type="AlphaFoldDB" id="A0A4Y9XK33"/>
<protein>
    <recommendedName>
        <fullName evidence="2">Peptidase S53 domain-containing protein</fullName>
    </recommendedName>
</protein>
<reference evidence="3 4" key="1">
    <citation type="submission" date="2019-02" db="EMBL/GenBank/DDBJ databases">
        <title>Genome sequencing of the rare red list fungi Dentipellis fragilis.</title>
        <authorList>
            <person name="Buettner E."/>
            <person name="Kellner H."/>
        </authorList>
    </citation>
    <scope>NUCLEOTIDE SEQUENCE [LARGE SCALE GENOMIC DNA]</scope>
    <source>
        <strain evidence="3 4">DSM 105465</strain>
    </source>
</reference>
<dbReference type="PANTHER" id="PTHR14218">
    <property type="entry name" value="PROTEASE S8 TRIPEPTIDYL PEPTIDASE I CLN2"/>
    <property type="match status" value="1"/>
</dbReference>
<dbReference type="InterPro" id="IPR036852">
    <property type="entry name" value="Peptidase_S8/S53_dom_sf"/>
</dbReference>
<proteinExistence type="predicted"/>
<keyword evidence="1" id="KW-0479">Metal-binding</keyword>
<dbReference type="Gene3D" id="3.40.50.200">
    <property type="entry name" value="Peptidase S8/S53 domain"/>
    <property type="match status" value="1"/>
</dbReference>
<feature type="binding site" evidence="1">
    <location>
        <position position="148"/>
    </location>
    <ligand>
        <name>Ca(2+)</name>
        <dbReference type="ChEBI" id="CHEBI:29108"/>
    </ligand>
</feature>
<accession>A0A4Y9XK33</accession>
<feature type="binding site" evidence="1">
    <location>
        <position position="127"/>
    </location>
    <ligand>
        <name>Ca(2+)</name>
        <dbReference type="ChEBI" id="CHEBI:29108"/>
    </ligand>
</feature>
<dbReference type="GO" id="GO:0008240">
    <property type="term" value="F:tripeptidyl-peptidase activity"/>
    <property type="evidence" value="ECO:0007669"/>
    <property type="project" value="TreeGrafter"/>
</dbReference>
<dbReference type="InterPro" id="IPR030400">
    <property type="entry name" value="Sedolisin_dom"/>
</dbReference>
<evidence type="ECO:0000313" key="4">
    <source>
        <dbReference type="Proteomes" id="UP000298327"/>
    </source>
</evidence>
<dbReference type="GO" id="GO:0046872">
    <property type="term" value="F:metal ion binding"/>
    <property type="evidence" value="ECO:0007669"/>
    <property type="project" value="UniProtKB-UniRule"/>
</dbReference>
<keyword evidence="4" id="KW-1185">Reference proteome</keyword>
<dbReference type="PROSITE" id="PS51695">
    <property type="entry name" value="SEDOLISIN"/>
    <property type="match status" value="1"/>
</dbReference>
<feature type="binding site" evidence="1">
    <location>
        <position position="128"/>
    </location>
    <ligand>
        <name>Ca(2+)</name>
        <dbReference type="ChEBI" id="CHEBI:29108"/>
    </ligand>
</feature>
<dbReference type="PANTHER" id="PTHR14218:SF15">
    <property type="entry name" value="TRIPEPTIDYL-PEPTIDASE 1"/>
    <property type="match status" value="1"/>
</dbReference>
<dbReference type="EMBL" id="SEOQ01001888">
    <property type="protein sequence ID" value="TFY50310.1"/>
    <property type="molecule type" value="Genomic_DNA"/>
</dbReference>
<feature type="domain" description="Peptidase S53" evidence="2">
    <location>
        <begin position="1"/>
        <end position="167"/>
    </location>
</feature>
<evidence type="ECO:0000256" key="1">
    <source>
        <dbReference type="PROSITE-ProRule" id="PRU01032"/>
    </source>
</evidence>
<comment type="cofactor">
    <cofactor evidence="1">
        <name>Ca(2+)</name>
        <dbReference type="ChEBI" id="CHEBI:29108"/>
    </cofactor>
    <text evidence="1">Binds 1 Ca(2+) ion per subunit.</text>
</comment>
<dbReference type="SUPFAM" id="SSF52743">
    <property type="entry name" value="Subtilisin-like"/>
    <property type="match status" value="1"/>
</dbReference>
<evidence type="ECO:0000259" key="2">
    <source>
        <dbReference type="PROSITE" id="PS51695"/>
    </source>
</evidence>
<evidence type="ECO:0000313" key="3">
    <source>
        <dbReference type="EMBL" id="TFY50310.1"/>
    </source>
</evidence>
<sequence>MRVASPITLHARTIKLPLWKHTSGSSVTSFLGYTSMSEYSLLAVRADLLSPSSSATGRAFPDVAAQARRFEIVIEGEVTYTKGTSCSAPTFAAIVALLNDFLISEGKPPLGFLNPLLYSKGVAGLNDITSGNNPGCGTPGFSAVQGWDPVTGLGTPDFGKLQAVVGG</sequence>
<comment type="caution">
    <text evidence="1">Lacks conserved residue(s) required for the propagation of feature annotation.</text>
</comment>
<comment type="caution">
    <text evidence="3">The sequence shown here is derived from an EMBL/GenBank/DDBJ whole genome shotgun (WGS) entry which is preliminary data.</text>
</comment>
<dbReference type="Proteomes" id="UP000298327">
    <property type="component" value="Unassembled WGS sequence"/>
</dbReference>
<gene>
    <name evidence="3" type="ORF">EVG20_g11593</name>
</gene>
<dbReference type="OrthoDB" id="409122at2759"/>
<dbReference type="InterPro" id="IPR050819">
    <property type="entry name" value="Tripeptidyl-peptidase_I"/>
</dbReference>
<name>A0A4Y9XK33_9AGAM</name>
<dbReference type="GO" id="GO:0006508">
    <property type="term" value="P:proteolysis"/>
    <property type="evidence" value="ECO:0007669"/>
    <property type="project" value="InterPro"/>
</dbReference>
<dbReference type="GO" id="GO:0004252">
    <property type="term" value="F:serine-type endopeptidase activity"/>
    <property type="evidence" value="ECO:0007669"/>
    <property type="project" value="InterPro"/>
</dbReference>
<dbReference type="STRING" id="205917.A0A4Y9XK33"/>